<feature type="domain" description="Impact N-terminal" evidence="3">
    <location>
        <begin position="27"/>
        <end position="133"/>
    </location>
</feature>
<dbReference type="PANTHER" id="PTHR16301">
    <property type="entry name" value="IMPACT-RELATED"/>
    <property type="match status" value="1"/>
</dbReference>
<reference evidence="4" key="1">
    <citation type="journal article" date="2020" name="Stud. Mycol.">
        <title>101 Dothideomycetes genomes: a test case for predicting lifestyles and emergence of pathogens.</title>
        <authorList>
            <person name="Haridas S."/>
            <person name="Albert R."/>
            <person name="Binder M."/>
            <person name="Bloem J."/>
            <person name="Labutti K."/>
            <person name="Salamov A."/>
            <person name="Andreopoulos B."/>
            <person name="Baker S."/>
            <person name="Barry K."/>
            <person name="Bills G."/>
            <person name="Bluhm B."/>
            <person name="Cannon C."/>
            <person name="Castanera R."/>
            <person name="Culley D."/>
            <person name="Daum C."/>
            <person name="Ezra D."/>
            <person name="Gonzalez J."/>
            <person name="Henrissat B."/>
            <person name="Kuo A."/>
            <person name="Liang C."/>
            <person name="Lipzen A."/>
            <person name="Lutzoni F."/>
            <person name="Magnuson J."/>
            <person name="Mondo S."/>
            <person name="Nolan M."/>
            <person name="Ohm R."/>
            <person name="Pangilinan J."/>
            <person name="Park H.-J."/>
            <person name="Ramirez L."/>
            <person name="Alfaro M."/>
            <person name="Sun H."/>
            <person name="Tritt A."/>
            <person name="Yoshinaga Y."/>
            <person name="Zwiers L.-H."/>
            <person name="Turgeon B."/>
            <person name="Goodwin S."/>
            <person name="Spatafora J."/>
            <person name="Crous P."/>
            <person name="Grigoriev I."/>
        </authorList>
    </citation>
    <scope>NUCLEOTIDE SEQUENCE</scope>
    <source>
        <strain evidence="4">CBS 121739</strain>
    </source>
</reference>
<accession>A0A6A6W5F2</accession>
<evidence type="ECO:0000256" key="2">
    <source>
        <dbReference type="SAM" id="MobiDB-lite"/>
    </source>
</evidence>
<dbReference type="SUPFAM" id="SSF54211">
    <property type="entry name" value="Ribosomal protein S5 domain 2-like"/>
    <property type="match status" value="1"/>
</dbReference>
<evidence type="ECO:0000313" key="5">
    <source>
        <dbReference type="Proteomes" id="UP000799437"/>
    </source>
</evidence>
<dbReference type="Pfam" id="PF01205">
    <property type="entry name" value="Impact_N"/>
    <property type="match status" value="1"/>
</dbReference>
<feature type="region of interest" description="Disordered" evidence="2">
    <location>
        <begin position="1"/>
        <end position="21"/>
    </location>
</feature>
<dbReference type="AlphaFoldDB" id="A0A6A6W5F2"/>
<dbReference type="OrthoDB" id="69641at2759"/>
<keyword evidence="4" id="KW-0687">Ribonucleoprotein</keyword>
<dbReference type="Gene3D" id="3.30.230.30">
    <property type="entry name" value="Impact, N-terminal domain"/>
    <property type="match status" value="1"/>
</dbReference>
<keyword evidence="5" id="KW-1185">Reference proteome</keyword>
<dbReference type="EMBL" id="ML996573">
    <property type="protein sequence ID" value="KAF2757775.1"/>
    <property type="molecule type" value="Genomic_DNA"/>
</dbReference>
<name>A0A6A6W5F2_9PEZI</name>
<gene>
    <name evidence="4" type="ORF">EJ05DRAFT_476983</name>
</gene>
<feature type="compositionally biased region" description="Low complexity" evidence="2">
    <location>
        <begin position="9"/>
        <end position="21"/>
    </location>
</feature>
<dbReference type="InterPro" id="IPR001498">
    <property type="entry name" value="Impact_N"/>
</dbReference>
<dbReference type="GO" id="GO:0140469">
    <property type="term" value="P:GCN2-mediated signaling"/>
    <property type="evidence" value="ECO:0007669"/>
    <property type="project" value="TreeGrafter"/>
</dbReference>
<dbReference type="GO" id="GO:0005840">
    <property type="term" value="C:ribosome"/>
    <property type="evidence" value="ECO:0007669"/>
    <property type="project" value="UniProtKB-KW"/>
</dbReference>
<evidence type="ECO:0000313" key="4">
    <source>
        <dbReference type="EMBL" id="KAF2757775.1"/>
    </source>
</evidence>
<keyword evidence="4" id="KW-0689">Ribosomal protein</keyword>
<evidence type="ECO:0000259" key="3">
    <source>
        <dbReference type="Pfam" id="PF01205"/>
    </source>
</evidence>
<dbReference type="GeneID" id="54485209"/>
<evidence type="ECO:0000256" key="1">
    <source>
        <dbReference type="ARBA" id="ARBA00007665"/>
    </source>
</evidence>
<organism evidence="4 5">
    <name type="scientific">Pseudovirgaria hyperparasitica</name>
    <dbReference type="NCBI Taxonomy" id="470096"/>
    <lineage>
        <taxon>Eukaryota</taxon>
        <taxon>Fungi</taxon>
        <taxon>Dikarya</taxon>
        <taxon>Ascomycota</taxon>
        <taxon>Pezizomycotina</taxon>
        <taxon>Dothideomycetes</taxon>
        <taxon>Dothideomycetes incertae sedis</taxon>
        <taxon>Acrospermales</taxon>
        <taxon>Acrospermaceae</taxon>
        <taxon>Pseudovirgaria</taxon>
    </lineage>
</organism>
<dbReference type="GO" id="GO:0005737">
    <property type="term" value="C:cytoplasm"/>
    <property type="evidence" value="ECO:0007669"/>
    <property type="project" value="TreeGrafter"/>
</dbReference>
<dbReference type="InterPro" id="IPR020568">
    <property type="entry name" value="Ribosomal_Su5_D2-typ_SF"/>
</dbReference>
<comment type="similarity">
    <text evidence="1">Belongs to the IMPACT family.</text>
</comment>
<dbReference type="PANTHER" id="PTHR16301:SF25">
    <property type="entry name" value="PROTEIN IMPACT"/>
    <property type="match status" value="1"/>
</dbReference>
<sequence>MSLKRKAPDSSSSDDTSVYRSSPIYDRSSTFVAAYSPTKTAKVLQSDTKFTDASHRIAAWRLPSRQKSLFGDPTAHYDTRYDDDGEKNAGKRVARVLESMNVTGALVVARWYGGVMLGPVRFEHIENVAKEAVNAWKGAAKEEEGKVEVEKKKRLEEIEKTRLVRDLPKRDTSIGVLRGLLAEKKGEGPLTTPAKLLEYGNFEIGVLRRLEKARDTTIAWLLKSIDEAEAEAKAKSVGSGSSATGELGKARTKKTAGAKDAL</sequence>
<dbReference type="RefSeq" id="XP_033600226.1">
    <property type="nucleotide sequence ID" value="XM_033744155.1"/>
</dbReference>
<feature type="region of interest" description="Disordered" evidence="2">
    <location>
        <begin position="232"/>
        <end position="262"/>
    </location>
</feature>
<protein>
    <submittedName>
        <fullName evidence="4">Ribosomal protein S5 domain 2-like protein</fullName>
    </submittedName>
</protein>
<dbReference type="InterPro" id="IPR036956">
    <property type="entry name" value="Impact_N_sf"/>
</dbReference>
<proteinExistence type="inferred from homology"/>
<dbReference type="InterPro" id="IPR023582">
    <property type="entry name" value="Impact"/>
</dbReference>
<dbReference type="Proteomes" id="UP000799437">
    <property type="component" value="Unassembled WGS sequence"/>
</dbReference>
<dbReference type="GO" id="GO:0006446">
    <property type="term" value="P:regulation of translational initiation"/>
    <property type="evidence" value="ECO:0007669"/>
    <property type="project" value="TreeGrafter"/>
</dbReference>